<protein>
    <recommendedName>
        <fullName evidence="3">Glucokinase</fullName>
        <ecNumber evidence="2">2.7.1.2</ecNumber>
    </recommendedName>
    <alternativeName>
        <fullName evidence="8">Glucose kinase</fullName>
    </alternativeName>
</protein>
<dbReference type="EC" id="2.7.1.2" evidence="2"/>
<dbReference type="Pfam" id="PF00480">
    <property type="entry name" value="ROK"/>
    <property type="match status" value="1"/>
</dbReference>
<keyword evidence="4 9" id="KW-0808">Transferase</keyword>
<keyword evidence="5" id="KW-0547">Nucleotide-binding</keyword>
<keyword evidence="7" id="KW-0067">ATP-binding</keyword>
<accession>A0ABT5VM51</accession>
<dbReference type="SUPFAM" id="SSF53067">
    <property type="entry name" value="Actin-like ATPase domain"/>
    <property type="match status" value="1"/>
</dbReference>
<evidence type="ECO:0000313" key="10">
    <source>
        <dbReference type="Proteomes" id="UP001148125"/>
    </source>
</evidence>
<dbReference type="InterPro" id="IPR049874">
    <property type="entry name" value="ROK_cs"/>
</dbReference>
<dbReference type="RefSeq" id="WP_275120175.1">
    <property type="nucleotide sequence ID" value="NZ_JAOTPO010000017.1"/>
</dbReference>
<comment type="caution">
    <text evidence="9">The sequence shown here is derived from an EMBL/GenBank/DDBJ whole genome shotgun (WGS) entry which is preliminary data.</text>
</comment>
<evidence type="ECO:0000256" key="5">
    <source>
        <dbReference type="ARBA" id="ARBA00022741"/>
    </source>
</evidence>
<dbReference type="PROSITE" id="PS01125">
    <property type="entry name" value="ROK"/>
    <property type="match status" value="1"/>
</dbReference>
<evidence type="ECO:0000256" key="1">
    <source>
        <dbReference type="ARBA" id="ARBA00006479"/>
    </source>
</evidence>
<evidence type="ECO:0000313" key="9">
    <source>
        <dbReference type="EMBL" id="MDE5415573.1"/>
    </source>
</evidence>
<keyword evidence="10" id="KW-1185">Reference proteome</keyword>
<evidence type="ECO:0000256" key="6">
    <source>
        <dbReference type="ARBA" id="ARBA00022777"/>
    </source>
</evidence>
<dbReference type="Proteomes" id="UP001148125">
    <property type="component" value="Unassembled WGS sequence"/>
</dbReference>
<dbReference type="Gene3D" id="3.30.420.40">
    <property type="match status" value="2"/>
</dbReference>
<gene>
    <name evidence="9" type="ORF">N7Z68_19690</name>
</gene>
<dbReference type="NCBIfam" id="TIGR00744">
    <property type="entry name" value="ROK_glcA_fam"/>
    <property type="match status" value="1"/>
</dbReference>
<dbReference type="PANTHER" id="PTHR18964">
    <property type="entry name" value="ROK (REPRESSOR, ORF, KINASE) FAMILY"/>
    <property type="match status" value="1"/>
</dbReference>
<dbReference type="GO" id="GO:0004340">
    <property type="term" value="F:glucokinase activity"/>
    <property type="evidence" value="ECO:0007669"/>
    <property type="project" value="UniProtKB-EC"/>
</dbReference>
<proteinExistence type="inferred from homology"/>
<evidence type="ECO:0000256" key="8">
    <source>
        <dbReference type="ARBA" id="ARBA00032386"/>
    </source>
</evidence>
<evidence type="ECO:0000256" key="7">
    <source>
        <dbReference type="ARBA" id="ARBA00022840"/>
    </source>
</evidence>
<evidence type="ECO:0000256" key="2">
    <source>
        <dbReference type="ARBA" id="ARBA00012323"/>
    </source>
</evidence>
<comment type="similarity">
    <text evidence="1">Belongs to the ROK (NagC/XylR) family.</text>
</comment>
<evidence type="ECO:0000256" key="3">
    <source>
        <dbReference type="ARBA" id="ARBA00014701"/>
    </source>
</evidence>
<organism evidence="9 10">
    <name type="scientific">Alkalihalobacterium chitinilyticum</name>
    <dbReference type="NCBI Taxonomy" id="2980103"/>
    <lineage>
        <taxon>Bacteria</taxon>
        <taxon>Bacillati</taxon>
        <taxon>Bacillota</taxon>
        <taxon>Bacilli</taxon>
        <taxon>Bacillales</taxon>
        <taxon>Bacillaceae</taxon>
        <taxon>Alkalihalobacterium</taxon>
    </lineage>
</organism>
<sequence>MEERWLVGVDIGGTTIKLAFVTEDGELVTKWEITTDKSENGHRIPNDIAKSIDQKLLELNSPKEKLLALGVGAPGPVNFTDGSIEVAVNLGWEHFPLKALLEKETTLPVVVDNDANLAALGEMWKGAGAGANDMIFVTLGTGVGGGIISNGKIVHGLNGAGGEIGHITSVIKDGANCNCGKQGCLETIASATGIVRLALEEVSTTTEPTRLRDVFKQTQTLTAKDVLDLAKEEDGTAKKVIDEVTLHLGLALANLANGLNPEKIVIGGGVSRAGDTILAPIREYFERFAFPRVSDGIDITIATIGNDAGVIGAAWLAKTSVPANAGVTTNTV</sequence>
<evidence type="ECO:0000256" key="4">
    <source>
        <dbReference type="ARBA" id="ARBA00022679"/>
    </source>
</evidence>
<name>A0ABT5VM51_9BACI</name>
<dbReference type="InterPro" id="IPR043129">
    <property type="entry name" value="ATPase_NBD"/>
</dbReference>
<reference evidence="9" key="1">
    <citation type="submission" date="2024-05" db="EMBL/GenBank/DDBJ databases">
        <title>Alkalihalobacillus sp. strain MEB203 novel alkaliphilic bacterium from Lonar Lake, India.</title>
        <authorList>
            <person name="Joshi A."/>
            <person name="Thite S."/>
            <person name="Mengade P."/>
        </authorList>
    </citation>
    <scope>NUCLEOTIDE SEQUENCE</scope>
    <source>
        <strain evidence="9">MEB 203</strain>
    </source>
</reference>
<keyword evidence="6" id="KW-0418">Kinase</keyword>
<dbReference type="CDD" id="cd24062">
    <property type="entry name" value="ASKHA_NBD_ROK_BsGLK-like"/>
    <property type="match status" value="1"/>
</dbReference>
<dbReference type="InterPro" id="IPR000600">
    <property type="entry name" value="ROK"/>
</dbReference>
<dbReference type="EMBL" id="JAOTPO010000017">
    <property type="protein sequence ID" value="MDE5415573.1"/>
    <property type="molecule type" value="Genomic_DNA"/>
</dbReference>
<dbReference type="InterPro" id="IPR004654">
    <property type="entry name" value="ROK_glcA"/>
</dbReference>
<dbReference type="PANTHER" id="PTHR18964:SF149">
    <property type="entry name" value="BIFUNCTIONAL UDP-N-ACETYLGLUCOSAMINE 2-EPIMERASE_N-ACETYLMANNOSAMINE KINASE"/>
    <property type="match status" value="1"/>
</dbReference>